<feature type="region of interest" description="Disordered" evidence="1">
    <location>
        <begin position="1045"/>
        <end position="1083"/>
    </location>
</feature>
<evidence type="ECO:0000256" key="1">
    <source>
        <dbReference type="SAM" id="MobiDB-lite"/>
    </source>
</evidence>
<evidence type="ECO:0000313" key="3">
    <source>
        <dbReference type="Proteomes" id="UP001301350"/>
    </source>
</evidence>
<protein>
    <recommendedName>
        <fullName evidence="4">MSP domain-containing protein</fullName>
    </recommendedName>
</protein>
<comment type="caution">
    <text evidence="2">The sequence shown here is derived from an EMBL/GenBank/DDBJ whole genome shotgun (WGS) entry which is preliminary data.</text>
</comment>
<evidence type="ECO:0008006" key="4">
    <source>
        <dbReference type="Google" id="ProtNLM"/>
    </source>
</evidence>
<organism evidence="2 3">
    <name type="scientific">Cyanidium caldarium</name>
    <name type="common">Red alga</name>
    <dbReference type="NCBI Taxonomy" id="2771"/>
    <lineage>
        <taxon>Eukaryota</taxon>
        <taxon>Rhodophyta</taxon>
        <taxon>Bangiophyceae</taxon>
        <taxon>Cyanidiales</taxon>
        <taxon>Cyanidiaceae</taxon>
        <taxon>Cyanidium</taxon>
    </lineage>
</organism>
<dbReference type="PANTHER" id="PTHR39211:SF1">
    <property type="entry name" value="ABNORMAL SPINDLE-LIKE MICROCEPHALY-ASSOCIATED PROTEIN ASH DOMAIN-CONTAINING PROTEIN"/>
    <property type="match status" value="1"/>
</dbReference>
<feature type="region of interest" description="Disordered" evidence="1">
    <location>
        <begin position="2028"/>
        <end position="2057"/>
    </location>
</feature>
<evidence type="ECO:0000313" key="2">
    <source>
        <dbReference type="EMBL" id="KAK4536013.1"/>
    </source>
</evidence>
<dbReference type="EMBL" id="JANCYW010000007">
    <property type="protein sequence ID" value="KAK4536013.1"/>
    <property type="molecule type" value="Genomic_DNA"/>
</dbReference>
<dbReference type="InterPro" id="IPR013783">
    <property type="entry name" value="Ig-like_fold"/>
</dbReference>
<reference evidence="2 3" key="1">
    <citation type="submission" date="2022-07" db="EMBL/GenBank/DDBJ databases">
        <title>Genome-wide signatures of adaptation to extreme environments.</title>
        <authorList>
            <person name="Cho C.H."/>
            <person name="Yoon H.S."/>
        </authorList>
    </citation>
    <scope>NUCLEOTIDE SEQUENCE [LARGE SCALE GENOMIC DNA]</scope>
    <source>
        <strain evidence="2 3">DBV 063 E5</strain>
    </source>
</reference>
<feature type="region of interest" description="Disordered" evidence="1">
    <location>
        <begin position="1485"/>
        <end position="1510"/>
    </location>
</feature>
<dbReference type="Gene3D" id="2.60.40.10">
    <property type="entry name" value="Immunoglobulins"/>
    <property type="match status" value="2"/>
</dbReference>
<dbReference type="PANTHER" id="PTHR39211">
    <property type="entry name" value="CHROMOSOME 7, WHOLE GENOME SHOTGUN SEQUENCE"/>
    <property type="match status" value="1"/>
</dbReference>
<feature type="region of interest" description="Disordered" evidence="1">
    <location>
        <begin position="162"/>
        <end position="186"/>
    </location>
</feature>
<sequence length="2675" mass="291322">MADDGGAVAVCEPCLDLGTVTSDEVQLHAIHLRNHHPSEERVATFFPSAALAPYLSFQLSNENLGLPPESRNRLFDEIGLVSSVVLPPGGAVTRVVVQYRPRLSESPQRSWERLAGNIVISLGGELSPLYLPVTGRLCRSELIFDVAPGVGAAERGALSQLASAGDESVEPPSITAGGASGTPSHSARQELLIDVPAVNQTGVKDITVRNLAPVDTEFVLRIRPPDDAWQCVDYDSGESLLRGQHSLGGYRHRVLRLGYAAPHPGEREYQLVCCNLRNTQNQPAITLRTSVAVQRALPLVEVSGGIGRDGAVDFGDVYLGSSVTRELTLRNVSAEHTVEAALSGDVAARCHLSLPPVALAPGEERPVRLTYQPPLSGSQPIAARDGRFVERRFAAALQLRLRDEPMRQGGSAADAPNAVDPGRDSVRGSDGSASAHARYQRITTIPCRARTSESMVRVFPTEVDLGDCCLETLYSTCIQLVNLSDLPALLSIQYSSTSITVASREPIIGPRQSYDLRIDFVPHRVHPDYVKQITVVNRRNVRNENVVVLRANCADRFRVLYHALFYKLTMPDGARSNELHYGAVVAGHPYVRTFQVKNITDRELVLGLERSRRGAIELLLEATAAAAAATPRPTPPPSATISPVPQRRIAGRTALDPTEAVSDSSEADDAERVSPAKPVSAAELEQVLLAPPATPSFFASAEAESDYMNAHLTQARALQRARDGGALLPVERLCLRAGGEATVYAVLRIPPESRRLRTRLRPFEERIGVHLLQFDRQRLPPTHDPSQPLSPREILLVGRVCLSRMEVAQPHINFGHIVAGEQRAKTLLVQNLSEMHALYAIRKTGSVASGFMHFGTDRCGVLRPFSAKEIPFVFRPSLHGVFEESIRVENLLDGGDAHAITMKAVVHKRTHFRVWPERLDWGAGGDEVVTAGAWSRPLQFYVENQSDRRREFVVEVDRDGWAEAAAAVAETQLTVRIRERTVAGSASVGATASNGVVAAAAAAAAVDAAGHDEARHGELDTLEQKLRVAERKGKTEKAAKLRTQIQRLRQRGRQPESGDAPGDTAAADTTRNPSPEESLPASRSGRLAFALQRGDEAQVRVAVRPQAHTRGLQRLSIQVFEQRNRDVQRSVQCSFAVRSASSSLDDVHGSDRVAVTEPTVTRLPAPPATLERPRPVPSTAASSGDRLRLSSAMVNFGRVPIGATAERRLLVHNVGGRRTRFAVLEDTTVALPATITWAPARSTVDVHGVAVVWLRYRPESVGRLSRTLLVKAIAPAEEVPAMAAEVAVGSPPSMSASSPEVHRVRVLGVGVAQRSLLLPDFAATGTPSETPPDTATTVDWDYGAVYVDAQGACALQRPLRLVSVADHPVRLVFRSNLAKQIYFFEDADGRAPVESLQLAPRAEKSVYVRLAPRLPQRELYAGAVRSIVGGIQIAVHPRGDDDDDDSIVEEVLTVRVCARAGMAEPLLLYPQAVYPVAEAIMDTDTERPSDRYRQREAGDAANATSSSSSSSLRCLFGERGVLRLQNASEQLPLELQARSYCVRAPSRSTEKFTLSHHRVRIEPRQVMQLEYVWHTEDAGLYERLLLLENVHYSTRSLDYRVRLVQLRDPQRLTVEEEEEEEEELVVDDGVRWCYVDGGSGKVVQCGRVRLRLRSEEASLPLERLRPEVMVDGVEVPIADPTTTTTEEEEEKEKERCTEGTADGGAERRAITDVSRSSSLTVQMPDRCTLVYGAGHLSRLRASEAAAMRAGHLARREALVVYRHGEQVVGGIRLSLGLAHALVRLVEAEVDVGVVGYRCGYAERSVAVRLHNDGDAPALVCLSAAGLPVGVTLAAADTTSPAHEWRIAPRSTLSVALTVQPSHLSVPVGRFSLPIALHNVYHPSQALVCTLVGEQTACLLQALPPSLTLDEHGRANLGVHVRDVAPADVRVEWQVEVERPELIASAELQDRRSGAVLRSTTLGAGEKMDWEVVVVPAGAAAAAAAGEEEDAGEDARRVGVVVLRLTCKGSTVAEPEERIPIWWRRSTTATEEEEAAAGARHSPQPRTVGATPASAPAPDTAVITADADDATSDGAADSRLLATATDALEPESDAVSTAPAFQLRGCATAGDMLYEIDAGLVPVGSAPVQWTVQVAPLRPRDAPDSSAFEYKLHCASNAVAAASAGDRNADDAAVWLSLDRMGGVIDGARATQSITFTLTPHRIGVYQDYVLVEDRRAPQHLASVRVSMEVVAERDDAAATFTVVPPSIDYGSVMLGHVYRNKSILISNHTEAALEFVLRHDLAADAASEFHYSTSNYALRKVSSVWVGRRSARRVFLYYRPEREASAEASQVCPRTFHALVSCRLVRDFEQRIEIRCACHPPQLSVSGNDVAFVLTNTAATAAGVEAVTEPPSSVVQVRGAVDAAVEVRSSALFFDVQLQPGTATDIVIRPRLAALREVAVHEKYIEEHFSIYNRARPREFFWVRVRVKHGDASAAEFSATQPRRRVQVLEGIVMQFLRAFAAFWAPLRRQRVPGAGADSVRLAAAAGGDRVAEAFVDQLRERQWRADTASDPVDAWLERVLEATGRDAQMSAAYDALLFEAHYCTDELVFHALRDQSSAVLRLAQICYGFVFKMDLFQAYTRAESDMRQRLAPLVKPWAGQLRHFLSFFPDSQHRMELRELEGIRERCADLFADG</sequence>
<feature type="compositionally biased region" description="Low complexity" evidence="1">
    <location>
        <begin position="1058"/>
        <end position="1070"/>
    </location>
</feature>
<feature type="compositionally biased region" description="Basic and acidic residues" evidence="1">
    <location>
        <begin position="1485"/>
        <end position="1498"/>
    </location>
</feature>
<name>A0AAV9IW34_CYACA</name>
<feature type="region of interest" description="Disordered" evidence="1">
    <location>
        <begin position="626"/>
        <end position="677"/>
    </location>
</feature>
<dbReference type="Proteomes" id="UP001301350">
    <property type="component" value="Unassembled WGS sequence"/>
</dbReference>
<feature type="region of interest" description="Disordered" evidence="1">
    <location>
        <begin position="1163"/>
        <end position="1184"/>
    </location>
</feature>
<proteinExistence type="predicted"/>
<keyword evidence="3" id="KW-1185">Reference proteome</keyword>
<gene>
    <name evidence="2" type="ORF">CDCA_CDCA07G2038</name>
</gene>
<accession>A0AAV9IW34</accession>
<feature type="region of interest" description="Disordered" evidence="1">
    <location>
        <begin position="405"/>
        <end position="437"/>
    </location>
</feature>